<accession>A0A9N9SS87</accession>
<dbReference type="GO" id="GO:0046983">
    <property type="term" value="F:protein dimerization activity"/>
    <property type="evidence" value="ECO:0007669"/>
    <property type="project" value="InterPro"/>
</dbReference>
<reference evidence="2" key="1">
    <citation type="submission" date="2022-01" db="EMBL/GenBank/DDBJ databases">
        <authorList>
            <person name="King R."/>
        </authorList>
    </citation>
    <scope>NUCLEOTIDE SEQUENCE</scope>
</reference>
<dbReference type="OrthoDB" id="6623314at2759"/>
<dbReference type="Pfam" id="PF05699">
    <property type="entry name" value="Dimer_Tnp_hAT"/>
    <property type="match status" value="1"/>
</dbReference>
<organism evidence="2 3">
    <name type="scientific">Diabrotica balteata</name>
    <name type="common">Banded cucumber beetle</name>
    <dbReference type="NCBI Taxonomy" id="107213"/>
    <lineage>
        <taxon>Eukaryota</taxon>
        <taxon>Metazoa</taxon>
        <taxon>Ecdysozoa</taxon>
        <taxon>Arthropoda</taxon>
        <taxon>Hexapoda</taxon>
        <taxon>Insecta</taxon>
        <taxon>Pterygota</taxon>
        <taxon>Neoptera</taxon>
        <taxon>Endopterygota</taxon>
        <taxon>Coleoptera</taxon>
        <taxon>Polyphaga</taxon>
        <taxon>Cucujiformia</taxon>
        <taxon>Chrysomeloidea</taxon>
        <taxon>Chrysomelidae</taxon>
        <taxon>Galerucinae</taxon>
        <taxon>Diabroticina</taxon>
        <taxon>Diabroticites</taxon>
        <taxon>Diabrotica</taxon>
    </lineage>
</organism>
<protein>
    <recommendedName>
        <fullName evidence="1">HAT C-terminal dimerisation domain-containing protein</fullName>
    </recommendedName>
</protein>
<keyword evidence="3" id="KW-1185">Reference proteome</keyword>
<dbReference type="InterPro" id="IPR012337">
    <property type="entry name" value="RNaseH-like_sf"/>
</dbReference>
<evidence type="ECO:0000313" key="2">
    <source>
        <dbReference type="EMBL" id="CAG9830953.1"/>
    </source>
</evidence>
<dbReference type="EMBL" id="OU898278">
    <property type="protein sequence ID" value="CAG9830953.1"/>
    <property type="molecule type" value="Genomic_DNA"/>
</dbReference>
<proteinExistence type="predicted"/>
<name>A0A9N9SS87_DIABA</name>
<evidence type="ECO:0000313" key="3">
    <source>
        <dbReference type="Proteomes" id="UP001153709"/>
    </source>
</evidence>
<gene>
    <name evidence="2" type="ORF">DIABBA_LOCUS4595</name>
</gene>
<evidence type="ECO:0000259" key="1">
    <source>
        <dbReference type="Pfam" id="PF05699"/>
    </source>
</evidence>
<dbReference type="AlphaFoldDB" id="A0A9N9SS87"/>
<dbReference type="PANTHER" id="PTHR45913:SF21">
    <property type="entry name" value="DUF4371 DOMAIN-CONTAINING PROTEIN"/>
    <property type="match status" value="1"/>
</dbReference>
<dbReference type="SUPFAM" id="SSF53098">
    <property type="entry name" value="Ribonuclease H-like"/>
    <property type="match status" value="1"/>
</dbReference>
<dbReference type="InterPro" id="IPR008906">
    <property type="entry name" value="HATC_C_dom"/>
</dbReference>
<dbReference type="Proteomes" id="UP001153709">
    <property type="component" value="Chromosome 3"/>
</dbReference>
<sequence>MSVRFSDFRKFQEPLRLLENPWTIITANVAYLSSFRYEARDLKKELIDLQHDTELKSIFEEKKEEKTHYKFWEAVENGKFPNLIDGAQKILCIFASTYVCASTFSKLNFIKNKYRSRLTSENVENILKISVS</sequence>
<dbReference type="PANTHER" id="PTHR45913">
    <property type="entry name" value="EPM2A-INTERACTING PROTEIN 1"/>
    <property type="match status" value="1"/>
</dbReference>
<feature type="domain" description="HAT C-terminal dimerisation" evidence="1">
    <location>
        <begin position="67"/>
        <end position="127"/>
    </location>
</feature>